<evidence type="ECO:0000313" key="1">
    <source>
        <dbReference type="EMBL" id="KAH7688834.1"/>
    </source>
</evidence>
<keyword evidence="1" id="KW-0489">Methyltransferase</keyword>
<dbReference type="Proteomes" id="UP000827976">
    <property type="component" value="Chromosome 3"/>
</dbReference>
<accession>A0ACB7WLP2</accession>
<reference evidence="2" key="1">
    <citation type="journal article" date="2022" name="Nat. Commun.">
        <title>Chromosome evolution and the genetic basis of agronomically important traits in greater yam.</title>
        <authorList>
            <person name="Bredeson J.V."/>
            <person name="Lyons J.B."/>
            <person name="Oniyinde I.O."/>
            <person name="Okereke N.R."/>
            <person name="Kolade O."/>
            <person name="Nnabue I."/>
            <person name="Nwadili C.O."/>
            <person name="Hribova E."/>
            <person name="Parker M."/>
            <person name="Nwogha J."/>
            <person name="Shu S."/>
            <person name="Carlson J."/>
            <person name="Kariba R."/>
            <person name="Muthemba S."/>
            <person name="Knop K."/>
            <person name="Barton G.J."/>
            <person name="Sherwood A.V."/>
            <person name="Lopez-Montes A."/>
            <person name="Asiedu R."/>
            <person name="Jamnadass R."/>
            <person name="Muchugi A."/>
            <person name="Goodstein D."/>
            <person name="Egesi C.N."/>
            <person name="Featherston J."/>
            <person name="Asfaw A."/>
            <person name="Simpson G.G."/>
            <person name="Dolezel J."/>
            <person name="Hendre P.S."/>
            <person name="Van Deynze A."/>
            <person name="Kumar P.L."/>
            <person name="Obidiegwu J.E."/>
            <person name="Bhattacharjee R."/>
            <person name="Rokhsar D.S."/>
        </authorList>
    </citation>
    <scope>NUCLEOTIDE SEQUENCE [LARGE SCALE GENOMIC DNA]</scope>
    <source>
        <strain evidence="2">cv. TDa95/00328</strain>
    </source>
</reference>
<name>A0ACB7WLP2_DIOAL</name>
<keyword evidence="2" id="KW-1185">Reference proteome</keyword>
<gene>
    <name evidence="1" type="ORF">IHE45_03G057200</name>
</gene>
<dbReference type="EC" id="2.1.1.240" evidence="1"/>
<sequence length="338" mass="37347">MLAFIDTICLRCAVELGVPDAMHNHGGPMTLSELVQALSISTSRAPFLLRIMRVLVNSGFFSIKVNELEVLYNLTATSKLLITGSTNCLAPLVLLRTGLQSAMAGQAMSAWIKVSDENIETPFHVAYGGKGLFEFASERPQFNALFNKAMACDSRVFMGQVVKEWGDVLFGGLRSLVDVGGGTGGASVVISRAFPEMKCSVLDLAHVVDAQPKNDLVEFVKGDMFVHVPPADAVLLKWVLHDWSDEDCVKILRNCKESVSREANKQGKVIIIDTMLESNLNDFNTMRTQHLWDVYIMTMTFGKERNKMEWKAIFDEAGFSGFKIVCELGVHSVIEVYP</sequence>
<evidence type="ECO:0000313" key="2">
    <source>
        <dbReference type="Proteomes" id="UP000827976"/>
    </source>
</evidence>
<dbReference type="EMBL" id="CM037013">
    <property type="protein sequence ID" value="KAH7688834.1"/>
    <property type="molecule type" value="Genomic_DNA"/>
</dbReference>
<proteinExistence type="predicted"/>
<protein>
    <submittedName>
        <fullName evidence="1">O-methyltransferase COMT-type protein</fullName>
        <ecNumber evidence="1">2.1.1.240</ecNumber>
    </submittedName>
</protein>
<organism evidence="1 2">
    <name type="scientific">Dioscorea alata</name>
    <name type="common">Purple yam</name>
    <dbReference type="NCBI Taxonomy" id="55571"/>
    <lineage>
        <taxon>Eukaryota</taxon>
        <taxon>Viridiplantae</taxon>
        <taxon>Streptophyta</taxon>
        <taxon>Embryophyta</taxon>
        <taxon>Tracheophyta</taxon>
        <taxon>Spermatophyta</taxon>
        <taxon>Magnoliopsida</taxon>
        <taxon>Liliopsida</taxon>
        <taxon>Dioscoreales</taxon>
        <taxon>Dioscoreaceae</taxon>
        <taxon>Dioscorea</taxon>
    </lineage>
</organism>
<keyword evidence="1" id="KW-0808">Transferase</keyword>
<comment type="caution">
    <text evidence="1">The sequence shown here is derived from an EMBL/GenBank/DDBJ whole genome shotgun (WGS) entry which is preliminary data.</text>
</comment>